<dbReference type="Proteomes" id="UP000004207">
    <property type="component" value="Unassembled WGS sequence"/>
</dbReference>
<accession>F5S699</accession>
<dbReference type="eggNOG" id="COG5519">
    <property type="taxonomic scope" value="Bacteria"/>
</dbReference>
<comment type="caution">
    <text evidence="1">The sequence shown here is derived from an EMBL/GenBank/DDBJ whole genome shotgun (WGS) entry which is preliminary data.</text>
</comment>
<dbReference type="HOGENOM" id="CLU_2538078_0_0_4"/>
<keyword evidence="2" id="KW-1185">Reference proteome</keyword>
<protein>
    <submittedName>
        <fullName evidence="1">Uncharacterized protein</fullName>
    </submittedName>
</protein>
<gene>
    <name evidence="1" type="ORF">HMPREF0476_0732</name>
</gene>
<sequence length="96" mass="10447">MPRERIQAAQAAFMQSLPTLSGQARRVAKRFALVAVALELSGSVTGLPQGISMIGIKQCFDNWLAINGTGKQEDCQIIKQVETFLQMYGAGERFAS</sequence>
<dbReference type="EMBL" id="AFHS01000020">
    <property type="protein sequence ID" value="EGK10578.1"/>
    <property type="molecule type" value="Genomic_DNA"/>
</dbReference>
<dbReference type="AlphaFoldDB" id="F5S699"/>
<organism evidence="1 2">
    <name type="scientific">Kingella kingae ATCC 23330</name>
    <dbReference type="NCBI Taxonomy" id="887327"/>
    <lineage>
        <taxon>Bacteria</taxon>
        <taxon>Pseudomonadati</taxon>
        <taxon>Pseudomonadota</taxon>
        <taxon>Betaproteobacteria</taxon>
        <taxon>Neisseriales</taxon>
        <taxon>Neisseriaceae</taxon>
        <taxon>Kingella</taxon>
    </lineage>
</organism>
<proteinExistence type="predicted"/>
<reference evidence="1 2" key="1">
    <citation type="submission" date="2011-04" db="EMBL/GenBank/DDBJ databases">
        <authorList>
            <person name="Muzny D."/>
            <person name="Qin X."/>
            <person name="Deng J."/>
            <person name="Jiang H."/>
            <person name="Liu Y."/>
            <person name="Qu J."/>
            <person name="Song X.-Z."/>
            <person name="Zhang L."/>
            <person name="Thornton R."/>
            <person name="Coyle M."/>
            <person name="Francisco L."/>
            <person name="Jackson L."/>
            <person name="Javaid M."/>
            <person name="Korchina V."/>
            <person name="Kovar C."/>
            <person name="Mata R."/>
            <person name="Mathew T."/>
            <person name="Ngo R."/>
            <person name="Nguyen L."/>
            <person name="Nguyen N."/>
            <person name="Okwuonu G."/>
            <person name="Ongeri F."/>
            <person name="Pham C."/>
            <person name="Simmons D."/>
            <person name="Wilczek-Boney K."/>
            <person name="Hale W."/>
            <person name="Jakkamsetti A."/>
            <person name="Pham P."/>
            <person name="Ruth R."/>
            <person name="San Lucas F."/>
            <person name="Warren J."/>
            <person name="Zhang J."/>
            <person name="Zhao Z."/>
            <person name="Zhou C."/>
            <person name="Zhu D."/>
            <person name="Lee S."/>
            <person name="Bess C."/>
            <person name="Blankenburg K."/>
            <person name="Forbes L."/>
            <person name="Fu Q."/>
            <person name="Gubbala S."/>
            <person name="Hirani K."/>
            <person name="Jayaseelan J.C."/>
            <person name="Lara F."/>
            <person name="Munidasa M."/>
            <person name="Palculict T."/>
            <person name="Patil S."/>
            <person name="Pu L.-L."/>
            <person name="Saada N."/>
            <person name="Tang L."/>
            <person name="Weissenberger G."/>
            <person name="Zhu Y."/>
            <person name="Hemphill L."/>
            <person name="Shang Y."/>
            <person name="Youmans B."/>
            <person name="Ayvaz T."/>
            <person name="Ross M."/>
            <person name="Santibanez J."/>
            <person name="Aqrawi P."/>
            <person name="Gross S."/>
            <person name="Joshi V."/>
            <person name="Fowler G."/>
            <person name="Nazareth L."/>
            <person name="Reid J."/>
            <person name="Worley K."/>
            <person name="Petrosino J."/>
            <person name="Highlander S."/>
            <person name="Gibbs R."/>
        </authorList>
    </citation>
    <scope>NUCLEOTIDE SEQUENCE [LARGE SCALE GENOMIC DNA]</scope>
    <source>
        <strain evidence="1 2">ATCC 23330</strain>
    </source>
</reference>
<evidence type="ECO:0000313" key="1">
    <source>
        <dbReference type="EMBL" id="EGK10578.1"/>
    </source>
</evidence>
<name>F5S699_KINKI</name>
<dbReference type="STRING" id="504.KKKWG1_1319"/>
<evidence type="ECO:0000313" key="2">
    <source>
        <dbReference type="Proteomes" id="UP000004207"/>
    </source>
</evidence>